<evidence type="ECO:0000259" key="8">
    <source>
        <dbReference type="Pfam" id="PF04290"/>
    </source>
</evidence>
<keyword evidence="10" id="KW-1185">Reference proteome</keyword>
<dbReference type="Proteomes" id="UP001595443">
    <property type="component" value="Unassembled WGS sequence"/>
</dbReference>
<keyword evidence="3" id="KW-1003">Cell membrane</keyword>
<keyword evidence="6 7" id="KW-0472">Membrane</keyword>
<feature type="transmembrane region" description="Helical" evidence="7">
    <location>
        <begin position="77"/>
        <end position="95"/>
    </location>
</feature>
<gene>
    <name evidence="9" type="ORF">ACFOES_13090</name>
</gene>
<evidence type="ECO:0000256" key="5">
    <source>
        <dbReference type="ARBA" id="ARBA00022989"/>
    </source>
</evidence>
<keyword evidence="7" id="KW-0997">Cell inner membrane</keyword>
<evidence type="ECO:0000256" key="4">
    <source>
        <dbReference type="ARBA" id="ARBA00022692"/>
    </source>
</evidence>
<evidence type="ECO:0000313" key="9">
    <source>
        <dbReference type="EMBL" id="MFC2969036.1"/>
    </source>
</evidence>
<comment type="caution">
    <text evidence="7">Lacks conserved residue(s) required for the propagation of feature annotation.</text>
</comment>
<comment type="similarity">
    <text evidence="7">Belongs to the TRAP transporter small permease family.</text>
</comment>
<comment type="function">
    <text evidence="7">Part of the tripartite ATP-independent periplasmic (TRAP) transport system.</text>
</comment>
<accession>A0ABV7AJ77</accession>
<dbReference type="Pfam" id="PF04290">
    <property type="entry name" value="DctQ"/>
    <property type="match status" value="1"/>
</dbReference>
<feature type="transmembrane region" description="Helical" evidence="7">
    <location>
        <begin position="27"/>
        <end position="47"/>
    </location>
</feature>
<sequence>MMAYIVVAALLIGDVLAREVVGIPILGSQSIAVLGAIVAGFVGLSLATASGSHLRPAVFDGLVPSSLDRYVDRGSDLIAAAFYLAIAVFAVRFVLESMSAGDRAAVLYFPLWPIQMVMPYAFLSCAIRHAAYAMEPALKVHHEAAA</sequence>
<evidence type="ECO:0000256" key="2">
    <source>
        <dbReference type="ARBA" id="ARBA00022448"/>
    </source>
</evidence>
<keyword evidence="4 7" id="KW-0812">Transmembrane</keyword>
<reference evidence="10" key="1">
    <citation type="journal article" date="2019" name="Int. J. Syst. Evol. Microbiol.">
        <title>The Global Catalogue of Microorganisms (GCM) 10K type strain sequencing project: providing services to taxonomists for standard genome sequencing and annotation.</title>
        <authorList>
            <consortium name="The Broad Institute Genomics Platform"/>
            <consortium name="The Broad Institute Genome Sequencing Center for Infectious Disease"/>
            <person name="Wu L."/>
            <person name="Ma J."/>
        </authorList>
    </citation>
    <scope>NUCLEOTIDE SEQUENCE [LARGE SCALE GENOMIC DNA]</scope>
    <source>
        <strain evidence="10">KCTC 62192</strain>
    </source>
</reference>
<evidence type="ECO:0000256" key="7">
    <source>
        <dbReference type="RuleBase" id="RU369079"/>
    </source>
</evidence>
<dbReference type="InterPro" id="IPR055348">
    <property type="entry name" value="DctQ"/>
</dbReference>
<comment type="subunit">
    <text evidence="7">The complex comprises the extracytoplasmic solute receptor protein and the two transmembrane proteins.</text>
</comment>
<keyword evidence="2 7" id="KW-0813">Transport</keyword>
<comment type="caution">
    <text evidence="9">The sequence shown here is derived from an EMBL/GenBank/DDBJ whole genome shotgun (WGS) entry which is preliminary data.</text>
</comment>
<feature type="domain" description="Tripartite ATP-independent periplasmic transporters DctQ component" evidence="8">
    <location>
        <begin position="8"/>
        <end position="131"/>
    </location>
</feature>
<keyword evidence="5 7" id="KW-1133">Transmembrane helix</keyword>
<evidence type="ECO:0000256" key="6">
    <source>
        <dbReference type="ARBA" id="ARBA00023136"/>
    </source>
</evidence>
<comment type="subcellular location">
    <subcellularLocation>
        <location evidence="7">Cell inner membrane</location>
        <topology evidence="7">Multi-pass membrane protein</topology>
    </subcellularLocation>
    <subcellularLocation>
        <location evidence="1">Cell membrane</location>
        <topology evidence="1">Multi-pass membrane protein</topology>
    </subcellularLocation>
</comment>
<evidence type="ECO:0000256" key="1">
    <source>
        <dbReference type="ARBA" id="ARBA00004651"/>
    </source>
</evidence>
<evidence type="ECO:0000313" key="10">
    <source>
        <dbReference type="Proteomes" id="UP001595443"/>
    </source>
</evidence>
<feature type="transmembrane region" description="Helical" evidence="7">
    <location>
        <begin position="107"/>
        <end position="127"/>
    </location>
</feature>
<organism evidence="9 10">
    <name type="scientific">Acidimangrovimonas pyrenivorans</name>
    <dbReference type="NCBI Taxonomy" id="2030798"/>
    <lineage>
        <taxon>Bacteria</taxon>
        <taxon>Pseudomonadati</taxon>
        <taxon>Pseudomonadota</taxon>
        <taxon>Alphaproteobacteria</taxon>
        <taxon>Rhodobacterales</taxon>
        <taxon>Paracoccaceae</taxon>
        <taxon>Acidimangrovimonas</taxon>
    </lineage>
</organism>
<name>A0ABV7AJ77_9RHOB</name>
<proteinExistence type="inferred from homology"/>
<protein>
    <recommendedName>
        <fullName evidence="7">TRAP transporter small permease protein</fullName>
    </recommendedName>
</protein>
<evidence type="ECO:0000256" key="3">
    <source>
        <dbReference type="ARBA" id="ARBA00022475"/>
    </source>
</evidence>
<dbReference type="RefSeq" id="WP_377833740.1">
    <property type="nucleotide sequence ID" value="NZ_JBHRSK010000008.1"/>
</dbReference>
<dbReference type="EMBL" id="JBHRSK010000008">
    <property type="protein sequence ID" value="MFC2969036.1"/>
    <property type="molecule type" value="Genomic_DNA"/>
</dbReference>